<dbReference type="InterPro" id="IPR021804">
    <property type="entry name" value="DUF3375"/>
</dbReference>
<dbReference type="Proteomes" id="UP001319861">
    <property type="component" value="Chromosome"/>
</dbReference>
<keyword evidence="3" id="KW-1185">Reference proteome</keyword>
<gene>
    <name evidence="2" type="ORF">SCMU_36880</name>
</gene>
<name>A0ABN6FMA7_SINCY</name>
<reference evidence="2 3" key="1">
    <citation type="journal article" date="2021" name="J. Biosci. Bioeng.">
        <title>Identification and characterization of a chc gene cluster responsible for the aromatization pathway of cyclohexanecarboxylate degradation in Sinomonas cyclohexanicum ATCC 51369.</title>
        <authorList>
            <person name="Yamamoto T."/>
            <person name="Hasegawa Y."/>
            <person name="Lau P.C.K."/>
            <person name="Iwaki H."/>
        </authorList>
    </citation>
    <scope>NUCLEOTIDE SEQUENCE [LARGE SCALE GENOMIC DNA]</scope>
    <source>
        <strain evidence="2 3">ATCC 51369</strain>
    </source>
</reference>
<accession>A0ABN6FMA7</accession>
<dbReference type="EMBL" id="AP024525">
    <property type="protein sequence ID" value="BCT77846.1"/>
    <property type="molecule type" value="Genomic_DNA"/>
</dbReference>
<proteinExistence type="predicted"/>
<evidence type="ECO:0000313" key="3">
    <source>
        <dbReference type="Proteomes" id="UP001319861"/>
    </source>
</evidence>
<evidence type="ECO:0000313" key="2">
    <source>
        <dbReference type="EMBL" id="BCT77846.1"/>
    </source>
</evidence>
<dbReference type="Pfam" id="PF11855">
    <property type="entry name" value="DUF3375"/>
    <property type="match status" value="1"/>
</dbReference>
<evidence type="ECO:0008006" key="4">
    <source>
        <dbReference type="Google" id="ProtNLM"/>
    </source>
</evidence>
<keyword evidence="1" id="KW-0175">Coiled coil</keyword>
<sequence length="499" mass="55174">MPSSAALARLAELESLHRGPAWALTRSAPWTIAALQTAFTRNRPHVELEQFHEELDGFLADLRAHDAALGAPATAGTAGGRAIADDWTRRRFLTRRAQGGRIVYELTEASARVLVFLESLSSDRSTLTGSRLGTLLGDVERLARETNPDTSARIEALEAEIEERLELVRALRAGEQSGSLDDETALEAAGNILDLAAGVPADFKRMRAAIEDSVGELRNQIIEESLTKGATMAQVLEADRRLRASSEGRTFRSFTAFLDDPEQQLRFRAAIGEVLSRDFADGLDHEERETLRNLVAELREANAQIQRIYGKLSESLNTYVQSDDYRQSVRLREAIRRAEQAVRRLTYVREESGFAPAPELFGAEFESLSMVKLFDPDELAPPPRLADPISFGSDDRARSARTAKARAGTLREAVAVALEAGRGRAEISGIWSQLPAEEQHINSIRALLGHLLQEGVRLDRGVWAPLEFGQVDGTRRTAYVPHATVVREQPEIPTREEEN</sequence>
<feature type="coiled-coil region" evidence="1">
    <location>
        <begin position="284"/>
        <end position="311"/>
    </location>
</feature>
<organism evidence="2 3">
    <name type="scientific">Sinomonas cyclohexanicum</name>
    <name type="common">Corynebacterium cyclohexanicum</name>
    <dbReference type="NCBI Taxonomy" id="322009"/>
    <lineage>
        <taxon>Bacteria</taxon>
        <taxon>Bacillati</taxon>
        <taxon>Actinomycetota</taxon>
        <taxon>Actinomycetes</taxon>
        <taxon>Micrococcales</taxon>
        <taxon>Micrococcaceae</taxon>
        <taxon>Sinomonas</taxon>
    </lineage>
</organism>
<protein>
    <recommendedName>
        <fullName evidence="4">DUF3375 domain-containing protein</fullName>
    </recommendedName>
</protein>
<evidence type="ECO:0000256" key="1">
    <source>
        <dbReference type="SAM" id="Coils"/>
    </source>
</evidence>